<protein>
    <recommendedName>
        <fullName evidence="4">MARVEL domain-containing protein</fullName>
    </recommendedName>
</protein>
<feature type="transmembrane region" description="Helical" evidence="1">
    <location>
        <begin position="153"/>
        <end position="174"/>
    </location>
</feature>
<evidence type="ECO:0008006" key="4">
    <source>
        <dbReference type="Google" id="ProtNLM"/>
    </source>
</evidence>
<sequence length="237" mass="25908">MEMIPPQEKYVSPRSTWLTKILLRGASILFCILAAAVGGSLASSTRASPYFMAYVAPAIIVCFVWSIAEGFSIWGRGGHRGIHPGAIVAVDLIIWLGLAFIDVVLGVSSMLSGYYYYSDYYSGYYDSRGRWVSGGRSSSSSSERDRLVALGRALFAFFVLLTLTHFALFVIGCVETNIRNRQPKTVYIMQPVYANGQPIQGQFQMSPAVQVPQAPAPVHYPAAAPVKSSESSPERYA</sequence>
<keyword evidence="1" id="KW-0812">Transmembrane</keyword>
<evidence type="ECO:0000313" key="2">
    <source>
        <dbReference type="EMBL" id="KAK4191032.1"/>
    </source>
</evidence>
<feature type="transmembrane region" description="Helical" evidence="1">
    <location>
        <begin position="21"/>
        <end position="42"/>
    </location>
</feature>
<keyword evidence="1" id="KW-1133">Transmembrane helix</keyword>
<reference evidence="2" key="2">
    <citation type="submission" date="2023-05" db="EMBL/GenBank/DDBJ databases">
        <authorList>
            <consortium name="Lawrence Berkeley National Laboratory"/>
            <person name="Steindorff A."/>
            <person name="Hensen N."/>
            <person name="Bonometti L."/>
            <person name="Westerberg I."/>
            <person name="Brannstrom I.O."/>
            <person name="Guillou S."/>
            <person name="Cros-Aarteil S."/>
            <person name="Calhoun S."/>
            <person name="Haridas S."/>
            <person name="Kuo A."/>
            <person name="Mondo S."/>
            <person name="Pangilinan J."/>
            <person name="Riley R."/>
            <person name="Labutti K."/>
            <person name="Andreopoulos B."/>
            <person name="Lipzen A."/>
            <person name="Chen C."/>
            <person name="Yanf M."/>
            <person name="Daum C."/>
            <person name="Ng V."/>
            <person name="Clum A."/>
            <person name="Ohm R."/>
            <person name="Martin F."/>
            <person name="Silar P."/>
            <person name="Natvig D."/>
            <person name="Lalanne C."/>
            <person name="Gautier V."/>
            <person name="Ament-Velasquez S.L."/>
            <person name="Kruys A."/>
            <person name="Hutchinson M.I."/>
            <person name="Powell A.J."/>
            <person name="Barry K."/>
            <person name="Miller A.N."/>
            <person name="Grigoriev I.V."/>
            <person name="Debuchy R."/>
            <person name="Gladieux P."/>
            <person name="Thoren M.H."/>
            <person name="Johannesson H."/>
        </authorList>
    </citation>
    <scope>NUCLEOTIDE SEQUENCE</scope>
    <source>
        <strain evidence="2">PSN309</strain>
    </source>
</reference>
<reference evidence="2" key="1">
    <citation type="journal article" date="2023" name="Mol. Phylogenet. Evol.">
        <title>Genome-scale phylogeny and comparative genomics of the fungal order Sordariales.</title>
        <authorList>
            <person name="Hensen N."/>
            <person name="Bonometti L."/>
            <person name="Westerberg I."/>
            <person name="Brannstrom I.O."/>
            <person name="Guillou S."/>
            <person name="Cros-Aarteil S."/>
            <person name="Calhoun S."/>
            <person name="Haridas S."/>
            <person name="Kuo A."/>
            <person name="Mondo S."/>
            <person name="Pangilinan J."/>
            <person name="Riley R."/>
            <person name="LaButti K."/>
            <person name="Andreopoulos B."/>
            <person name="Lipzen A."/>
            <person name="Chen C."/>
            <person name="Yan M."/>
            <person name="Daum C."/>
            <person name="Ng V."/>
            <person name="Clum A."/>
            <person name="Steindorff A."/>
            <person name="Ohm R.A."/>
            <person name="Martin F."/>
            <person name="Silar P."/>
            <person name="Natvig D.O."/>
            <person name="Lalanne C."/>
            <person name="Gautier V."/>
            <person name="Ament-Velasquez S.L."/>
            <person name="Kruys A."/>
            <person name="Hutchinson M.I."/>
            <person name="Powell A.J."/>
            <person name="Barry K."/>
            <person name="Miller A.N."/>
            <person name="Grigoriev I.V."/>
            <person name="Debuchy R."/>
            <person name="Gladieux P."/>
            <person name="Hiltunen Thoren M."/>
            <person name="Johannesson H."/>
        </authorList>
    </citation>
    <scope>NUCLEOTIDE SEQUENCE</scope>
    <source>
        <strain evidence="2">PSN309</strain>
    </source>
</reference>
<proteinExistence type="predicted"/>
<gene>
    <name evidence="2" type="ORF">QBC35DRAFT_448649</name>
</gene>
<organism evidence="2 3">
    <name type="scientific">Podospora australis</name>
    <dbReference type="NCBI Taxonomy" id="1536484"/>
    <lineage>
        <taxon>Eukaryota</taxon>
        <taxon>Fungi</taxon>
        <taxon>Dikarya</taxon>
        <taxon>Ascomycota</taxon>
        <taxon>Pezizomycotina</taxon>
        <taxon>Sordariomycetes</taxon>
        <taxon>Sordariomycetidae</taxon>
        <taxon>Sordariales</taxon>
        <taxon>Podosporaceae</taxon>
        <taxon>Podospora</taxon>
    </lineage>
</organism>
<dbReference type="AlphaFoldDB" id="A0AAN7AM03"/>
<evidence type="ECO:0000313" key="3">
    <source>
        <dbReference type="Proteomes" id="UP001302126"/>
    </source>
</evidence>
<dbReference type="Proteomes" id="UP001302126">
    <property type="component" value="Unassembled WGS sequence"/>
</dbReference>
<name>A0AAN7AM03_9PEZI</name>
<keyword evidence="1" id="KW-0472">Membrane</keyword>
<dbReference type="EMBL" id="MU864361">
    <property type="protein sequence ID" value="KAK4191032.1"/>
    <property type="molecule type" value="Genomic_DNA"/>
</dbReference>
<comment type="caution">
    <text evidence="2">The sequence shown here is derived from an EMBL/GenBank/DDBJ whole genome shotgun (WGS) entry which is preliminary data.</text>
</comment>
<feature type="transmembrane region" description="Helical" evidence="1">
    <location>
        <begin position="54"/>
        <end position="74"/>
    </location>
</feature>
<keyword evidence="3" id="KW-1185">Reference proteome</keyword>
<evidence type="ECO:0000256" key="1">
    <source>
        <dbReference type="SAM" id="Phobius"/>
    </source>
</evidence>
<accession>A0AAN7AM03</accession>
<feature type="transmembrane region" description="Helical" evidence="1">
    <location>
        <begin position="86"/>
        <end position="117"/>
    </location>
</feature>